<dbReference type="InterPro" id="IPR001881">
    <property type="entry name" value="EGF-like_Ca-bd_dom"/>
</dbReference>
<evidence type="ECO:0000313" key="8">
    <source>
        <dbReference type="EMBL" id="CAH3147614.1"/>
    </source>
</evidence>
<dbReference type="SMART" id="SM00181">
    <property type="entry name" value="EGF"/>
    <property type="match status" value="5"/>
</dbReference>
<accession>A0AAU9XG28</accession>
<evidence type="ECO:0000256" key="4">
    <source>
        <dbReference type="ARBA" id="ARBA00023157"/>
    </source>
</evidence>
<evidence type="ECO:0000256" key="1">
    <source>
        <dbReference type="ARBA" id="ARBA00022536"/>
    </source>
</evidence>
<keyword evidence="3" id="KW-0677">Repeat</keyword>
<dbReference type="PANTHER" id="PTHR24050">
    <property type="entry name" value="PA14 DOMAIN-CONTAINING PROTEIN"/>
    <property type="match status" value="1"/>
</dbReference>
<keyword evidence="1 5" id="KW-0245">EGF-like domain</keyword>
<dbReference type="FunFam" id="2.10.25.10:FF:000038">
    <property type="entry name" value="Fibrillin 2"/>
    <property type="match status" value="4"/>
</dbReference>
<comment type="caution">
    <text evidence="8">The sequence shown here is derived from an EMBL/GenBank/DDBJ whole genome shotgun (WGS) entry which is preliminary data.</text>
</comment>
<dbReference type="PROSITE" id="PS50026">
    <property type="entry name" value="EGF_3"/>
    <property type="match status" value="4"/>
</dbReference>
<dbReference type="InterPro" id="IPR000742">
    <property type="entry name" value="EGF"/>
</dbReference>
<dbReference type="Gene3D" id="2.10.25.10">
    <property type="entry name" value="Laminin"/>
    <property type="match status" value="5"/>
</dbReference>
<dbReference type="InterPro" id="IPR049883">
    <property type="entry name" value="NOTCH1_EGF-like"/>
</dbReference>
<dbReference type="PANTHER" id="PTHR24050:SF28">
    <property type="entry name" value="UROMODULIN-LIKE"/>
    <property type="match status" value="1"/>
</dbReference>
<dbReference type="GO" id="GO:0005509">
    <property type="term" value="F:calcium ion binding"/>
    <property type="evidence" value="ECO:0007669"/>
    <property type="project" value="InterPro"/>
</dbReference>
<dbReference type="InterPro" id="IPR009030">
    <property type="entry name" value="Growth_fac_rcpt_cys_sf"/>
</dbReference>
<dbReference type="InterPro" id="IPR000152">
    <property type="entry name" value="EGF-type_Asp/Asn_hydroxyl_site"/>
</dbReference>
<dbReference type="PROSITE" id="PS50948">
    <property type="entry name" value="PAN"/>
    <property type="match status" value="1"/>
</dbReference>
<evidence type="ECO:0000256" key="3">
    <source>
        <dbReference type="ARBA" id="ARBA00022737"/>
    </source>
</evidence>
<dbReference type="Pfam" id="PF07645">
    <property type="entry name" value="EGF_CA"/>
    <property type="match status" value="4"/>
</dbReference>
<dbReference type="PROSITE" id="PS00022">
    <property type="entry name" value="EGF_1"/>
    <property type="match status" value="1"/>
</dbReference>
<evidence type="ECO:0000256" key="2">
    <source>
        <dbReference type="ARBA" id="ARBA00022729"/>
    </source>
</evidence>
<evidence type="ECO:0000256" key="5">
    <source>
        <dbReference type="PROSITE-ProRule" id="PRU00076"/>
    </source>
</evidence>
<dbReference type="SUPFAM" id="SSF57184">
    <property type="entry name" value="Growth factor receptor domain"/>
    <property type="match status" value="1"/>
</dbReference>
<feature type="domain" description="EGF-like" evidence="6">
    <location>
        <begin position="244"/>
        <end position="282"/>
    </location>
</feature>
<feature type="disulfide bond" evidence="5">
    <location>
        <begin position="207"/>
        <end position="216"/>
    </location>
</feature>
<protein>
    <submittedName>
        <fullName evidence="8">Uncharacterized protein</fullName>
    </submittedName>
</protein>
<keyword evidence="4 5" id="KW-1015">Disulfide bond</keyword>
<dbReference type="PROSITE" id="PS01186">
    <property type="entry name" value="EGF_2"/>
    <property type="match status" value="2"/>
</dbReference>
<gene>
    <name evidence="8" type="ORF">PMEA_00023488</name>
</gene>
<feature type="domain" description="EGF-like" evidence="6">
    <location>
        <begin position="181"/>
        <end position="217"/>
    </location>
</feature>
<reference evidence="8 9" key="1">
    <citation type="submission" date="2022-05" db="EMBL/GenBank/DDBJ databases">
        <authorList>
            <consortium name="Genoscope - CEA"/>
            <person name="William W."/>
        </authorList>
    </citation>
    <scope>NUCLEOTIDE SEQUENCE [LARGE SCALE GENOMIC DNA]</scope>
</reference>
<dbReference type="InterPro" id="IPR052235">
    <property type="entry name" value="Nephronectin_domain"/>
</dbReference>
<dbReference type="PROSITE" id="PS00010">
    <property type="entry name" value="ASX_HYDROXYL"/>
    <property type="match status" value="5"/>
</dbReference>
<evidence type="ECO:0000259" key="7">
    <source>
        <dbReference type="PROSITE" id="PS50948"/>
    </source>
</evidence>
<dbReference type="InterPro" id="IPR003609">
    <property type="entry name" value="Pan_app"/>
</dbReference>
<keyword evidence="2" id="KW-0732">Signal</keyword>
<dbReference type="SUPFAM" id="SSF57196">
    <property type="entry name" value="EGF/Laminin"/>
    <property type="match status" value="2"/>
</dbReference>
<dbReference type="InterPro" id="IPR018097">
    <property type="entry name" value="EGF_Ca-bd_CS"/>
</dbReference>
<dbReference type="CDD" id="cd00054">
    <property type="entry name" value="EGF_CA"/>
    <property type="match status" value="5"/>
</dbReference>
<proteinExistence type="predicted"/>
<evidence type="ECO:0000313" key="9">
    <source>
        <dbReference type="Proteomes" id="UP001159428"/>
    </source>
</evidence>
<feature type="domain" description="EGF-like" evidence="6">
    <location>
        <begin position="286"/>
        <end position="324"/>
    </location>
</feature>
<dbReference type="PROSITE" id="PS01187">
    <property type="entry name" value="EGF_CA"/>
    <property type="match status" value="2"/>
</dbReference>
<organism evidence="8 9">
    <name type="scientific">Pocillopora meandrina</name>
    <dbReference type="NCBI Taxonomy" id="46732"/>
    <lineage>
        <taxon>Eukaryota</taxon>
        <taxon>Metazoa</taxon>
        <taxon>Cnidaria</taxon>
        <taxon>Anthozoa</taxon>
        <taxon>Hexacorallia</taxon>
        <taxon>Scleractinia</taxon>
        <taxon>Astrocoeniina</taxon>
        <taxon>Pocilloporidae</taxon>
        <taxon>Pocillopora</taxon>
    </lineage>
</organism>
<name>A0AAU9XG28_9CNID</name>
<feature type="domain" description="EGF-like" evidence="6">
    <location>
        <begin position="328"/>
        <end position="370"/>
    </location>
</feature>
<dbReference type="Proteomes" id="UP001159428">
    <property type="component" value="Unassembled WGS sequence"/>
</dbReference>
<evidence type="ECO:0000259" key="6">
    <source>
        <dbReference type="PROSITE" id="PS50026"/>
    </source>
</evidence>
<dbReference type="EMBL" id="CALNXJ010000043">
    <property type="protein sequence ID" value="CAH3147614.1"/>
    <property type="molecule type" value="Genomic_DNA"/>
</dbReference>
<feature type="domain" description="Apple" evidence="7">
    <location>
        <begin position="49"/>
        <end position="129"/>
    </location>
</feature>
<dbReference type="AlphaFoldDB" id="A0AAU9XG28"/>
<dbReference type="SMART" id="SM00179">
    <property type="entry name" value="EGF_CA"/>
    <property type="match status" value="5"/>
</dbReference>
<sequence length="449" mass="50551">MPLLPLMVTLKEAFTPQKLQSEGHKGLRMVLVVFVVSSICGNITLAQQCGIKSDSYSIYQKMLKGHTYKTFKTWTKSFDCRDACSSDVRCQSYNFVFLRDTCELNNRTKQARPNDFVIDVERYYMERISRVSLGSIPELPADSCAEIKASEGEQAVSGIYWLDATRTGNSILARCDMKTEVADYCIKHLCFNNASCVNQHVNYTCWCKIGWTGNYCGKVRVLENDIVAVLCIFFLNIHASLPADTNECTEKANACPAQPSCVNSIGSYRCNCPSGWRDRGAHTCIDVDECLVGSHSCPSNSRCSNTPGSYRCICLAGWRNQGPSTCVDIDECSVGSHNCPSNSRCSNTIGSYLCRCKSGFTQPYSRSRCQDINECTTGSHSCSSYGNAYCVNTIGSYYCRCNRCYYMSGRSCNPDCRLDTQYYYIKSYTSYRDYYTNGCWLILRCRKYR</sequence>
<comment type="caution">
    <text evidence="5">Lacks conserved residue(s) required for the propagation of feature annotation.</text>
</comment>
<keyword evidence="9" id="KW-1185">Reference proteome</keyword>